<keyword evidence="5" id="KW-0732">Signal</keyword>
<dbReference type="FunFam" id="2.40.70.10:FF:000115">
    <property type="entry name" value="Lysosomal aspartic protease"/>
    <property type="match status" value="1"/>
</dbReference>
<evidence type="ECO:0000256" key="6">
    <source>
        <dbReference type="ARBA" id="ARBA00022750"/>
    </source>
</evidence>
<evidence type="ECO:0000256" key="3">
    <source>
        <dbReference type="ARBA" id="ARBA00013205"/>
    </source>
</evidence>
<gene>
    <name evidence="12" type="ORF">CcCBS67573_g08556</name>
</gene>
<evidence type="ECO:0000256" key="2">
    <source>
        <dbReference type="ARBA" id="ARBA00007447"/>
    </source>
</evidence>
<evidence type="ECO:0000256" key="7">
    <source>
        <dbReference type="ARBA" id="ARBA00022801"/>
    </source>
</evidence>
<dbReference type="EMBL" id="QEAP01000578">
    <property type="protein sequence ID" value="TPX63888.1"/>
    <property type="molecule type" value="Genomic_DNA"/>
</dbReference>
<keyword evidence="7" id="KW-0378">Hydrolase</keyword>
<proteinExistence type="inferred from homology"/>
<reference evidence="12 13" key="1">
    <citation type="journal article" date="2019" name="Sci. Rep.">
        <title>Comparative genomics of chytrid fungi reveal insights into the obligate biotrophic and pathogenic lifestyle of Synchytrium endobioticum.</title>
        <authorList>
            <person name="van de Vossenberg B.T.L.H."/>
            <person name="Warris S."/>
            <person name="Nguyen H.D.T."/>
            <person name="van Gent-Pelzer M.P.E."/>
            <person name="Joly D.L."/>
            <person name="van de Geest H.C."/>
            <person name="Bonants P.J.M."/>
            <person name="Smith D.S."/>
            <person name="Levesque C.A."/>
            <person name="van der Lee T.A.J."/>
        </authorList>
    </citation>
    <scope>NUCLEOTIDE SEQUENCE [LARGE SCALE GENOMIC DNA]</scope>
    <source>
        <strain evidence="12 13">CBS 675.73</strain>
    </source>
</reference>
<evidence type="ECO:0000313" key="12">
    <source>
        <dbReference type="EMBL" id="TPX63888.1"/>
    </source>
</evidence>
<dbReference type="EC" id="3.4.23.21" evidence="3"/>
<dbReference type="PROSITE" id="PS51767">
    <property type="entry name" value="PEPTIDASE_A1"/>
    <property type="match status" value="1"/>
</dbReference>
<dbReference type="CDD" id="cd05471">
    <property type="entry name" value="pepsin_like"/>
    <property type="match status" value="1"/>
</dbReference>
<organism evidence="12 13">
    <name type="scientific">Chytriomyces confervae</name>
    <dbReference type="NCBI Taxonomy" id="246404"/>
    <lineage>
        <taxon>Eukaryota</taxon>
        <taxon>Fungi</taxon>
        <taxon>Fungi incertae sedis</taxon>
        <taxon>Chytridiomycota</taxon>
        <taxon>Chytridiomycota incertae sedis</taxon>
        <taxon>Chytridiomycetes</taxon>
        <taxon>Chytridiales</taxon>
        <taxon>Chytriomycetaceae</taxon>
        <taxon>Chytriomyces</taxon>
    </lineage>
</organism>
<evidence type="ECO:0000313" key="13">
    <source>
        <dbReference type="Proteomes" id="UP000320333"/>
    </source>
</evidence>
<keyword evidence="9" id="KW-1015">Disulfide bond</keyword>
<evidence type="ECO:0000256" key="4">
    <source>
        <dbReference type="ARBA" id="ARBA00022670"/>
    </source>
</evidence>
<feature type="disulfide bond" evidence="9">
    <location>
        <begin position="120"/>
        <end position="126"/>
    </location>
</feature>
<dbReference type="PRINTS" id="PR00792">
    <property type="entry name" value="PEPSIN"/>
</dbReference>
<dbReference type="STRING" id="246404.A0A507EL04"/>
<keyword evidence="6" id="KW-0064">Aspartyl protease</keyword>
<dbReference type="PANTHER" id="PTHR47966:SF51">
    <property type="entry name" value="BETA-SITE APP-CLEAVING ENZYME, ISOFORM A-RELATED"/>
    <property type="match status" value="1"/>
</dbReference>
<sequence length="719" mass="77110">MSATVSHVSPGSFATGIVATFPLSRSVAPLFAGAELYTALEGLDMDSWITPTNESALPGPDDGLASGGVTKASITPITMSLTDNKDFVYYIDISIGTPPQKVRVTTDTGSNQLWVGSARCNAAAKCQDRPSFLNESLSETFKNMGPKMPPAKIVYGKGSVSGFVATDSIQLGKVTLPNQQFVLVEQQDSPMQQLVNKSSNGIMGLSFVGGLDPVMFSTKNKGANTKTLVHNMISAGLLAQPMFSMWLGYSGSDKVKWNGGEITFGGLNPKRFIGDVEYFPVTRNVTKGYYWSLAIGGVEVQNTKISTAGSLYGIIDSGSSFINVDKSTFNRILPLLQRGSSQPTGAQFDPGSRLTQIPCEKVQYLPSFSIMFQNSRTRFTIDGSSLAVRKILNGEPVCVLGIVPGAFESPAGSVWIIGDVFLREYYTVYDFSQGGRVGFAMATDSVGAVIAAASNVKKTSNSFSIRDDPTSITPPYHLDTCSLTSDNSDLDDQDATVAVPAPTSSYLSSLHAAMSNFKLSWDKKKASAHEDFPATVGSTIKYAAQASLRYDDQQQRWVDNNNSSNNNKRISSSINNSIATRDSAHSVSSFFQPPPKAADFSTSPPIDCIALDMNSILDAPQKRTQKRSKYVDMNARNVVSAPTPIRRFSMPAVAPILTVENLAGISRASSAPVGGVRRSLDGVRNQTGLGPEGRTSYKDARYQSGFRRPSGHGLPPSDI</sequence>
<dbReference type="InterPro" id="IPR033121">
    <property type="entry name" value="PEPTIDASE_A1"/>
</dbReference>
<name>A0A507EL04_9FUNG</name>
<feature type="active site" evidence="8">
    <location>
        <position position="316"/>
    </location>
</feature>
<dbReference type="SUPFAM" id="SSF50630">
    <property type="entry name" value="Acid proteases"/>
    <property type="match status" value="1"/>
</dbReference>
<evidence type="ECO:0000256" key="5">
    <source>
        <dbReference type="ARBA" id="ARBA00022729"/>
    </source>
</evidence>
<dbReference type="Gene3D" id="2.40.70.10">
    <property type="entry name" value="Acid Proteases"/>
    <property type="match status" value="2"/>
</dbReference>
<dbReference type="AlphaFoldDB" id="A0A507EL04"/>
<feature type="region of interest" description="Disordered" evidence="10">
    <location>
        <begin position="670"/>
        <end position="719"/>
    </location>
</feature>
<evidence type="ECO:0000259" key="11">
    <source>
        <dbReference type="PROSITE" id="PS51767"/>
    </source>
</evidence>
<feature type="disulfide bond" evidence="9">
    <location>
        <begin position="359"/>
        <end position="398"/>
    </location>
</feature>
<evidence type="ECO:0000256" key="10">
    <source>
        <dbReference type="SAM" id="MobiDB-lite"/>
    </source>
</evidence>
<dbReference type="GO" id="GO:0006508">
    <property type="term" value="P:proteolysis"/>
    <property type="evidence" value="ECO:0007669"/>
    <property type="project" value="UniProtKB-KW"/>
</dbReference>
<evidence type="ECO:0000256" key="1">
    <source>
        <dbReference type="ARBA" id="ARBA00001130"/>
    </source>
</evidence>
<evidence type="ECO:0000256" key="8">
    <source>
        <dbReference type="PIRSR" id="PIRSR601461-1"/>
    </source>
</evidence>
<dbReference type="OrthoDB" id="2747330at2759"/>
<comment type="similarity">
    <text evidence="2">Belongs to the peptidase A1 family.</text>
</comment>
<evidence type="ECO:0000256" key="9">
    <source>
        <dbReference type="PIRSR" id="PIRSR601461-2"/>
    </source>
</evidence>
<feature type="domain" description="Peptidase A1" evidence="11">
    <location>
        <begin position="89"/>
        <end position="440"/>
    </location>
</feature>
<dbReference type="InterPro" id="IPR021109">
    <property type="entry name" value="Peptidase_aspartic_dom_sf"/>
</dbReference>
<keyword evidence="4" id="KW-0645">Protease</keyword>
<dbReference type="PANTHER" id="PTHR47966">
    <property type="entry name" value="BETA-SITE APP-CLEAVING ENZYME, ISOFORM A-RELATED"/>
    <property type="match status" value="1"/>
</dbReference>
<dbReference type="Proteomes" id="UP000320333">
    <property type="component" value="Unassembled WGS sequence"/>
</dbReference>
<feature type="active site" evidence="8">
    <location>
        <position position="107"/>
    </location>
</feature>
<dbReference type="Pfam" id="PF00026">
    <property type="entry name" value="Asp"/>
    <property type="match status" value="1"/>
</dbReference>
<dbReference type="InterPro" id="IPR001461">
    <property type="entry name" value="Aspartic_peptidase_A1"/>
</dbReference>
<dbReference type="GO" id="GO:0004190">
    <property type="term" value="F:aspartic-type endopeptidase activity"/>
    <property type="evidence" value="ECO:0007669"/>
    <property type="project" value="UniProtKB-KW"/>
</dbReference>
<comment type="catalytic activity">
    <reaction evidence="1">
        <text>Hydrolysis of proteins with broad specificity similar to that of pepsin A, preferring hydrophobic residues at P1 and P1'. Clots milk and activates trypsinogen. Does not cleave 4-Gln-|-His-5, but does cleave 10-His-|-Leu-11 and 12-Val-|-Glu-13 in B chain of insulin.</text>
        <dbReference type="EC" id="3.4.23.21"/>
    </reaction>
</comment>
<dbReference type="InterPro" id="IPR034164">
    <property type="entry name" value="Pepsin-like_dom"/>
</dbReference>
<keyword evidence="13" id="KW-1185">Reference proteome</keyword>
<protein>
    <recommendedName>
        <fullName evidence="3">rhizopuspepsin</fullName>
        <ecNumber evidence="3">3.4.23.21</ecNumber>
    </recommendedName>
</protein>
<comment type="caution">
    <text evidence="12">The sequence shown here is derived from an EMBL/GenBank/DDBJ whole genome shotgun (WGS) entry which is preliminary data.</text>
</comment>
<accession>A0A507EL04</accession>